<protein>
    <submittedName>
        <fullName evidence="1">Glycosyl hydrolase</fullName>
    </submittedName>
</protein>
<dbReference type="InterPro" id="IPR053161">
    <property type="entry name" value="Ulvan_degrading_GH"/>
</dbReference>
<keyword evidence="1" id="KW-0378">Hydrolase</keyword>
<dbReference type="RefSeq" id="WP_321561889.1">
    <property type="nucleotide sequence ID" value="NZ_CP139558.1"/>
</dbReference>
<dbReference type="NCBIfam" id="NF045579">
    <property type="entry name" value="rhamnoside_JR"/>
    <property type="match status" value="1"/>
</dbReference>
<dbReference type="Gene3D" id="2.60.120.260">
    <property type="entry name" value="Galactose-binding domain-like"/>
    <property type="match status" value="1"/>
</dbReference>
<dbReference type="SUPFAM" id="SSF49785">
    <property type="entry name" value="Galactose-binding domain-like"/>
    <property type="match status" value="1"/>
</dbReference>
<dbReference type="InterPro" id="IPR008979">
    <property type="entry name" value="Galactose-bd-like_sf"/>
</dbReference>
<dbReference type="PROSITE" id="PS51318">
    <property type="entry name" value="TAT"/>
    <property type="match status" value="1"/>
</dbReference>
<evidence type="ECO:0000313" key="2">
    <source>
        <dbReference type="Proteomes" id="UP001324380"/>
    </source>
</evidence>
<accession>A0ABZ0THS2</accession>
<reference evidence="1 2" key="1">
    <citation type="submission" date="2023-11" db="EMBL/GenBank/DDBJ databases">
        <title>Analysis of the Genomes of Mucilaginibacter gossypii cycad 4 and M. sabulilitoris SNA2: microbes with the potential for plant growth promotion.</title>
        <authorList>
            <person name="Hirsch A.M."/>
            <person name="Humm E."/>
            <person name="Rubbi M."/>
            <person name="Del Vecchio G."/>
            <person name="Ha S.M."/>
            <person name="Pellegrini M."/>
            <person name="Gunsalus R.P."/>
        </authorList>
    </citation>
    <scope>NUCLEOTIDE SEQUENCE [LARGE SCALE GENOMIC DNA]</scope>
    <source>
        <strain evidence="1 2">SNA2</strain>
    </source>
</reference>
<dbReference type="InterPro" id="IPR006311">
    <property type="entry name" value="TAT_signal"/>
</dbReference>
<dbReference type="GO" id="GO:0016787">
    <property type="term" value="F:hydrolase activity"/>
    <property type="evidence" value="ECO:0007669"/>
    <property type="project" value="UniProtKB-KW"/>
</dbReference>
<dbReference type="InterPro" id="IPR029062">
    <property type="entry name" value="Class_I_gatase-like"/>
</dbReference>
<keyword evidence="2" id="KW-1185">Reference proteome</keyword>
<proteinExistence type="predicted"/>
<gene>
    <name evidence="1" type="ORF">SNE25_25730</name>
</gene>
<sequence>MSINRRKFLKLGSVTIAGLPLVRVTKNAAWYNFNNGDTLPANDLYTAFKNPVNTSKPFVRWWWNGNRIVKEELVRELDMLKGLGIGGVEINSIRFPETADPLNYKEHEWLSDEWLDLLDFTLKAAKERGMICDIIVGSGWPFGGEFLTKDEQTQIMALGTKDITGPQTLRISREELLKAVDPPISSKNAKSYKELSVLRLAPANLENIDAVVDFDTQIGENEVTINVPEGNHVLYFLVKITGFMAVMFGAPGASGPVLNHYNKDAVQKYLNKMSDAITPKIGLMGNKFRSVFTDSLELEGANWCDDMLEQFEKRRKYSLSPYLPFILFKTGRLGRALDEKYGSVPGEQLKDTLDRVRYDFEITKMELFQERFLDTFLNWCKVNGVKSRVQAYGREYHPSDSSMQIDIPECETWIRTHIGQELKDFDYKQGRAYSEVNKFVSSGARLAGKKVISCEEITNTELVFNATLERIKQTGDQSNLSGVTHSILHGFNYSPADAPFPGWIRYGTFFNERNPWWPYLKQWVGYKGRLSAVFQNGTLISDVAVMHPLPDLWSKYAAQWDPFPERALPAYVHNIWEAIHQNGSGCDYVSESILQKATFLNGKLTYGPRQYQVLLIVEAETIHPDTAAAIKRFADAGGRIIFIDKYPHKAPGYNNHIALDKQVSDIIKRIKSKNVAIHSAPTPSGKIIDWYKSIQERFDIKPYMKTDNPQASVSQVYYKFDNADAFFISNYSNSKSFEFNATFDVAANKTAWRWDAETGERYLYPTAGKKNQLKITLGPAETKLIVFDHHQQGEKYTPVDFSKKAVLSITSPWNLTLNHVDGSKRTQKLDKLIDFKEDKNLVAFAGNAVYENSFSVNDPAGISYLNLGKVEGVSEVTLNGKSLGNRWYGNHVYAVKGIIKQGDNSLTIKLTTTLGNYMYSLGDNKDSLKWIKGKKQPLYAMGVLGPVELG</sequence>
<evidence type="ECO:0000313" key="1">
    <source>
        <dbReference type="EMBL" id="WPU92729.1"/>
    </source>
</evidence>
<organism evidence="1 2">
    <name type="scientific">Mucilaginibacter sabulilitoris</name>
    <dbReference type="NCBI Taxonomy" id="1173583"/>
    <lineage>
        <taxon>Bacteria</taxon>
        <taxon>Pseudomonadati</taxon>
        <taxon>Bacteroidota</taxon>
        <taxon>Sphingobacteriia</taxon>
        <taxon>Sphingobacteriales</taxon>
        <taxon>Sphingobacteriaceae</taxon>
        <taxon>Mucilaginibacter</taxon>
    </lineage>
</organism>
<dbReference type="Proteomes" id="UP001324380">
    <property type="component" value="Chromosome"/>
</dbReference>
<dbReference type="EMBL" id="CP139558">
    <property type="protein sequence ID" value="WPU92729.1"/>
    <property type="molecule type" value="Genomic_DNA"/>
</dbReference>
<name>A0ABZ0THS2_9SPHI</name>
<dbReference type="PANTHER" id="PTHR36848">
    <property type="entry name" value="DNA-BINDING PROTEIN (PUTATIVE SECRETED PROTEIN)-RELATED"/>
    <property type="match status" value="1"/>
</dbReference>
<dbReference type="PANTHER" id="PTHR36848:SF2">
    <property type="entry name" value="SECRETED PROTEIN"/>
    <property type="match status" value="1"/>
</dbReference>
<dbReference type="Gene3D" id="3.40.50.880">
    <property type="match status" value="1"/>
</dbReference>
<dbReference type="Pfam" id="PF17132">
    <property type="entry name" value="Glyco_hydro_106"/>
    <property type="match status" value="2"/>
</dbReference>